<evidence type="ECO:0000256" key="1">
    <source>
        <dbReference type="ARBA" id="ARBA00001974"/>
    </source>
</evidence>
<evidence type="ECO:0000259" key="8">
    <source>
        <dbReference type="PROSITE" id="PS51387"/>
    </source>
</evidence>
<feature type="domain" description="FAD-binding PCMH-type" evidence="8">
    <location>
        <begin position="36"/>
        <end position="210"/>
    </location>
</feature>
<dbReference type="PROSITE" id="PS51253">
    <property type="entry name" value="HTH_CENPB"/>
    <property type="match status" value="1"/>
</dbReference>
<evidence type="ECO:0000256" key="4">
    <source>
        <dbReference type="ARBA" id="ARBA00022827"/>
    </source>
</evidence>
<name>A0A8H6GV83_FUSOX</name>
<evidence type="ECO:0008006" key="11">
    <source>
        <dbReference type="Google" id="ProtNLM"/>
    </source>
</evidence>
<comment type="caution">
    <text evidence="9">The sequence shown here is derived from an EMBL/GenBank/DDBJ whole genome shotgun (WGS) entry which is preliminary data.</text>
</comment>
<feature type="domain" description="HTH CENPB-type" evidence="7">
    <location>
        <begin position="468"/>
        <end position="539"/>
    </location>
</feature>
<dbReference type="GO" id="GO:0003677">
    <property type="term" value="F:DNA binding"/>
    <property type="evidence" value="ECO:0007669"/>
    <property type="project" value="UniProtKB-KW"/>
</dbReference>
<dbReference type="GO" id="GO:0071949">
    <property type="term" value="F:FAD binding"/>
    <property type="evidence" value="ECO:0007669"/>
    <property type="project" value="InterPro"/>
</dbReference>
<comment type="similarity">
    <text evidence="2">Belongs to the oxygen-dependent FAD-linked oxidoreductase family.</text>
</comment>
<dbReference type="Gene3D" id="3.40.462.20">
    <property type="match status" value="1"/>
</dbReference>
<evidence type="ECO:0000313" key="9">
    <source>
        <dbReference type="EMBL" id="KAF6525432.1"/>
    </source>
</evidence>
<dbReference type="Gene3D" id="3.30.465.10">
    <property type="match status" value="1"/>
</dbReference>
<keyword evidence="5" id="KW-0560">Oxidoreductase</keyword>
<dbReference type="InterPro" id="IPR016169">
    <property type="entry name" value="FAD-bd_PCMH_sub2"/>
</dbReference>
<accession>A0A8H6GV83</accession>
<dbReference type="InterPro" id="IPR006600">
    <property type="entry name" value="HTH_CenpB_DNA-bd_dom"/>
</dbReference>
<dbReference type="AlphaFoldDB" id="A0A8H6GV83"/>
<evidence type="ECO:0000256" key="3">
    <source>
        <dbReference type="ARBA" id="ARBA00022630"/>
    </source>
</evidence>
<evidence type="ECO:0000259" key="7">
    <source>
        <dbReference type="PROSITE" id="PS51253"/>
    </source>
</evidence>
<dbReference type="Gene3D" id="3.30.43.10">
    <property type="entry name" value="Uridine Diphospho-n-acetylenolpyruvylglucosamine Reductase, domain 2"/>
    <property type="match status" value="1"/>
</dbReference>
<organism evidence="9 10">
    <name type="scientific">Fusarium oxysporum f. sp. conglutinans</name>
    <dbReference type="NCBI Taxonomy" id="100902"/>
    <lineage>
        <taxon>Eukaryota</taxon>
        <taxon>Fungi</taxon>
        <taxon>Dikarya</taxon>
        <taxon>Ascomycota</taxon>
        <taxon>Pezizomycotina</taxon>
        <taxon>Sordariomycetes</taxon>
        <taxon>Hypocreomycetidae</taxon>
        <taxon>Hypocreales</taxon>
        <taxon>Nectriaceae</taxon>
        <taxon>Fusarium</taxon>
        <taxon>Fusarium oxysporum species complex</taxon>
    </lineage>
</organism>
<reference evidence="9 10" key="1">
    <citation type="journal article" date="2020" name="bioRxiv">
        <title>A chromosome-scale genome assembly for the Fusarium oxysporum strain Fo5176 to establish a model Arabidopsis-fungal pathosystem.</title>
        <authorList>
            <person name="Fokkens L."/>
            <person name="Guo L."/>
            <person name="Dora S."/>
            <person name="Wang B."/>
            <person name="Ye K."/>
            <person name="Sanchez-Rodriguez C."/>
            <person name="Croll D."/>
        </authorList>
    </citation>
    <scope>NUCLEOTIDE SEQUENCE [LARGE SCALE GENOMIC DNA]</scope>
    <source>
        <strain evidence="9 10">Fo5176</strain>
    </source>
</reference>
<dbReference type="GO" id="GO:0016491">
    <property type="term" value="F:oxidoreductase activity"/>
    <property type="evidence" value="ECO:0007669"/>
    <property type="project" value="UniProtKB-KW"/>
</dbReference>
<evidence type="ECO:0000256" key="2">
    <source>
        <dbReference type="ARBA" id="ARBA00005466"/>
    </source>
</evidence>
<dbReference type="PANTHER" id="PTHR42973">
    <property type="entry name" value="BINDING OXIDOREDUCTASE, PUTATIVE (AFU_ORTHOLOGUE AFUA_1G17690)-RELATED"/>
    <property type="match status" value="1"/>
</dbReference>
<dbReference type="PROSITE" id="PS51387">
    <property type="entry name" value="FAD_PCMH"/>
    <property type="match status" value="1"/>
</dbReference>
<dbReference type="InterPro" id="IPR016167">
    <property type="entry name" value="FAD-bd_PCMH_sub1"/>
</dbReference>
<dbReference type="SUPFAM" id="SSF56176">
    <property type="entry name" value="FAD-binding/transporter-associated domain-like"/>
    <property type="match status" value="1"/>
</dbReference>
<keyword evidence="6" id="KW-0238">DNA-binding</keyword>
<gene>
    <name evidence="9" type="ORF">HZS61_011227</name>
</gene>
<sequence>MAKLALTDVRASFRGFISAPQDLAYGRLIERWSANEQNEPQLIFEPVCEEDISLAVKYAASNNIEVAVVCGGHSFLAASSSNGGVHIDLRRMRDTWVENEHFGADGVMTIEGGASSGDVAEACAARGTCTPLPAVKELGYMGFALGGGAGWTSGLMGHAVDQFLEVRIVLASGEVVTASENSHPDLFWAVKGAGYGFGVVASVKIRVWGLPNQIFCGTIVYPASSFKALFEAAERYIKSQREEDTVALVYQNVGPNGSYQESIMAMPYYHGNDAAEGRRRFKELLEVPHIADTTGLQWYPRSADSTPASVWMRMRRYSDGTLFTRISPKVWLPVIDRIRQWVTGEESRTFENTGPQYDSVWPFRFPPGDGERSWRDCAVYITTEKEEDENAAIQTAREVVELQHKFQESSAELFLIAKLGPYFPAITATVIPSQAEKRYPGSKHTTIGRIAKKLEAANTLNIEEVPNTRIGRPRLLTDDEEEAIVAFVVWMQRSGLPASKYEVEDAANTLRRRRDPDAKPVSKMWYPRFLDDHPELDKSILKAKEAVRVEYEEAGVEETKQWFQRLTEVITNFEIGASECWNADQAGVRVGILRERVECLIVRTQKKSSTEVFSPADRESCTVIGTGNAAGDTTPPWLIFKSFPTLEWAQIEGDSQMRFAQSDTAFSNAEITLQWAKHFNRYSWEKSATVQRRQLDFEQCFGCNEHLQQPGNAFREYDLPPNAETIKEEGPVWRLLVIDGFAGHGSFAFREYYMKFNILVAFLLPHSTHILQPIDIGVF</sequence>
<evidence type="ECO:0000256" key="6">
    <source>
        <dbReference type="ARBA" id="ARBA00023125"/>
    </source>
</evidence>
<dbReference type="InterPro" id="IPR050416">
    <property type="entry name" value="FAD-linked_Oxidoreductase"/>
</dbReference>
<keyword evidence="4" id="KW-0274">FAD</keyword>
<dbReference type="InterPro" id="IPR006094">
    <property type="entry name" value="Oxid_FAD_bind_N"/>
</dbReference>
<dbReference type="InterPro" id="IPR016166">
    <property type="entry name" value="FAD-bd_PCMH"/>
</dbReference>
<dbReference type="PANTHER" id="PTHR42973:SF39">
    <property type="entry name" value="FAD-BINDING PCMH-TYPE DOMAIN-CONTAINING PROTEIN"/>
    <property type="match status" value="1"/>
</dbReference>
<dbReference type="Proteomes" id="UP000593570">
    <property type="component" value="Unassembled WGS sequence"/>
</dbReference>
<keyword evidence="3" id="KW-0285">Flavoprotein</keyword>
<dbReference type="EMBL" id="JACDXP010000004">
    <property type="protein sequence ID" value="KAF6525432.1"/>
    <property type="molecule type" value="Genomic_DNA"/>
</dbReference>
<evidence type="ECO:0000313" key="10">
    <source>
        <dbReference type="Proteomes" id="UP000593570"/>
    </source>
</evidence>
<proteinExistence type="inferred from homology"/>
<dbReference type="InterPro" id="IPR036318">
    <property type="entry name" value="FAD-bd_PCMH-like_sf"/>
</dbReference>
<comment type="cofactor">
    <cofactor evidence="1">
        <name>FAD</name>
        <dbReference type="ChEBI" id="CHEBI:57692"/>
    </cofactor>
</comment>
<evidence type="ECO:0000256" key="5">
    <source>
        <dbReference type="ARBA" id="ARBA00023002"/>
    </source>
</evidence>
<protein>
    <recommendedName>
        <fullName evidence="11">FAD-binding PCMH-type domain-containing protein</fullName>
    </recommendedName>
</protein>
<dbReference type="Pfam" id="PF01565">
    <property type="entry name" value="FAD_binding_4"/>
    <property type="match status" value="1"/>
</dbReference>